<dbReference type="SUPFAM" id="SSF51735">
    <property type="entry name" value="NAD(P)-binding Rossmann-fold domains"/>
    <property type="match status" value="6"/>
</dbReference>
<feature type="active site" description="Proton donor; for dehydratase activity" evidence="5">
    <location>
        <position position="4037"/>
    </location>
</feature>
<evidence type="ECO:0000256" key="3">
    <source>
        <dbReference type="ARBA" id="ARBA00022679"/>
    </source>
</evidence>
<feature type="domain" description="Carrier" evidence="6">
    <location>
        <begin position="4908"/>
        <end position="4983"/>
    </location>
</feature>
<dbReference type="InterPro" id="IPR006162">
    <property type="entry name" value="Ppantetheine_attach_site"/>
</dbReference>
<keyword evidence="1" id="KW-0596">Phosphopantetheine</keyword>
<dbReference type="SUPFAM" id="SSF47336">
    <property type="entry name" value="ACP-like"/>
    <property type="match status" value="5"/>
</dbReference>
<dbReference type="CDD" id="cd05274">
    <property type="entry name" value="KR_FAS_SDR_x"/>
    <property type="match status" value="2"/>
</dbReference>
<dbReference type="Pfam" id="PF00109">
    <property type="entry name" value="ketoacyl-synt"/>
    <property type="match status" value="4"/>
</dbReference>
<feature type="domain" description="Ketosynthase family 3 (KS3)" evidence="7">
    <location>
        <begin position="2083"/>
        <end position="2518"/>
    </location>
</feature>
<feature type="active site" description="Proton acceptor; for dehydratase activity" evidence="5">
    <location>
        <position position="3850"/>
    </location>
</feature>
<dbReference type="GO" id="GO:0044550">
    <property type="term" value="P:secondary metabolite biosynthetic process"/>
    <property type="evidence" value="ECO:0007669"/>
    <property type="project" value="UniProtKB-ARBA"/>
</dbReference>
<dbReference type="CDD" id="cd00833">
    <property type="entry name" value="PKS"/>
    <property type="match status" value="4"/>
</dbReference>
<reference evidence="9 10" key="1">
    <citation type="submission" date="2018-07" db="EMBL/GenBank/DDBJ databases">
        <title>The complete nuclear genome of the prasinophyte Chloropicon primus (CCMP1205).</title>
        <authorList>
            <person name="Pombert J.-F."/>
            <person name="Otis C."/>
            <person name="Turmel M."/>
            <person name="Lemieux C."/>
        </authorList>
    </citation>
    <scope>NUCLEOTIDE SEQUENCE [LARGE SCALE GENOMIC DNA]</scope>
    <source>
        <strain evidence="9 10">CCMP1205</strain>
    </source>
</reference>
<dbReference type="InterPro" id="IPR050091">
    <property type="entry name" value="PKS_NRPS_Biosynth_Enz"/>
</dbReference>
<dbReference type="SMART" id="SM00829">
    <property type="entry name" value="PKS_ER"/>
    <property type="match status" value="2"/>
</dbReference>
<name>A0A5B8ML95_9CHLO</name>
<keyword evidence="2" id="KW-0597">Phosphoprotein</keyword>
<dbReference type="SMART" id="SM00825">
    <property type="entry name" value="PKS_KS"/>
    <property type="match status" value="4"/>
</dbReference>
<dbReference type="PANTHER" id="PTHR43775">
    <property type="entry name" value="FATTY ACID SYNTHASE"/>
    <property type="match status" value="1"/>
</dbReference>
<dbReference type="Pfam" id="PF13602">
    <property type="entry name" value="ADH_zinc_N_2"/>
    <property type="match status" value="2"/>
</dbReference>
<gene>
    <name evidence="9" type="ORF">A3770_03p26980</name>
</gene>
<feature type="domain" description="Ketosynthase family 3 (KS3)" evidence="7">
    <location>
        <begin position="3344"/>
        <end position="3786"/>
    </location>
</feature>
<feature type="domain" description="PKS/mFAS DH" evidence="8">
    <location>
        <begin position="3817"/>
        <end position="4139"/>
    </location>
</feature>
<dbReference type="Pfam" id="PF08659">
    <property type="entry name" value="KR"/>
    <property type="match status" value="4"/>
</dbReference>
<evidence type="ECO:0000256" key="2">
    <source>
        <dbReference type="ARBA" id="ARBA00022553"/>
    </source>
</evidence>
<dbReference type="GO" id="GO:0006633">
    <property type="term" value="P:fatty acid biosynthetic process"/>
    <property type="evidence" value="ECO:0007669"/>
    <property type="project" value="TreeGrafter"/>
</dbReference>
<dbReference type="SMART" id="SM00823">
    <property type="entry name" value="PKS_PP"/>
    <property type="match status" value="5"/>
</dbReference>
<dbReference type="Pfam" id="PF00550">
    <property type="entry name" value="PP-binding"/>
    <property type="match status" value="5"/>
</dbReference>
<dbReference type="InterPro" id="IPR057326">
    <property type="entry name" value="KR_dom"/>
</dbReference>
<feature type="active site" description="Proton donor; for dehydratase activity" evidence="5">
    <location>
        <position position="1129"/>
    </location>
</feature>
<sequence>MIYGILRACALSGVQSTSLHFGSHDTSNKVDESCLPLSEIHNGGGWCVYVDQSMVETAAMVPCFPHSSQSLSSVAGSWVVTGGTGALGLLTGQHLTQHGIDCVLMLGRTGHIKSMSKGLCGHSCGAEVQILHCDVSCAEDCHLLGGLGVQGVMHAGGVLADSVLSNQTAQSVKQVFAPKVVGLHQLAKTFAMEAMGAQVLFSSVAALLGSAGQTNYAAANAVLDAQAHMWQNAGVSAVSVQWGPWASGGMAVKHAKRMEQMGLYMLSPYEGLFALESIAGRVCGGGGCLDNAMWSSHAQVAVQRFMWDRFLSRMTHVPPLFSNMHDTASHGHGSSIDATRMSNTSASAASGMTLDADVLQQKVKDAVHAVVGHEVSPDDPLMAAGLDSLGAMELRSSLEQSLGIDLPGMLIFDYPSVHAIIEYAETLLGPKQVPLASAAISTGIRTVSEGSVSVHMLSLAARLPTPEHNLCQTSNAGDSIWRVPHMRWDADEDYKDGAPIVPIRFGGFLDGIELFDIPCFGVSRSEACWMDPHQRLLLEVSYEALHSMESDSSSSWMHQKQRMGVMVGTQHLEYSYVYGSLGHKNDGNAVTSGSLCVSAGRLSFTYGLQGACAAVDTACSSSLVAAHMSYMGLVLGQLSKGLVCGNEILIMRSTFHSIQRAGMLAPDGRCKTLDASADGYVRAEACIACVLGPLEDGSKQDTVMLRGTAVNQDGRSSALTAPHGPSQQQVMRMSLHSADLDAWNVQVLQMHGTGTPLGDPIEVGAASAVLLSEATKRDFPVHMSGVKSNMGHSEAAAGMAGMVQLAGNLMHKSASAISHLRHLNHHILSMLGSGSDKNNSLAVDLSRQSSSLACGDASVGGVSGFAFQGTNAHALLSHCSGSVGNIDTVSRPGLVMLWQRERCWYTVDFDLMVSCAPARVLPNSCIFTCKMYHPAMAYLWDHVISGQALLPGAAFMELGYSSIASALRDSGLACEYSMCDSVIASPLSLEDLGENMVNSLYCTAELQLDTGGLTISSENTGRSQKRLHVHGKVQMQQAKDKRVNGDIERTGFSREVVRSKSRTLVNGAYLYPFFAAHGLQYGPSFALLSSVWLGSNEVHQPQFDIAVGNVENVLPTEDRGFKLCPAVLDASLQVGAARGMCSVVSSAGQNDGESSTFVPAGFHALHGSGCMRGYSYHALSVYDSASSTATQKETHYRVSGTSHNFDLCINGLIAKSLKANASDQKKAVRFMPDSVQYRLQWQVQTSGLSASSTFGCHNQFAFQEHCSKGTLHEARLCTEAIGAVQVMSQIRSQSMSFSSRGGVSVGADVVGNSQLQASLLWGIVKSVVASGSVFLSVRDTCAASETQKGSVPCHFSTWDAKTEADMASKHSGNVLKGGAYYDARLLNVPELPMTRARYQIKPHPRGSLSNMVVEFAREDTVQKEGFLSILVHSVGINFRDVLNVLGAYPGDPGPPGADCSGVVHSCCTSTNDGTELLVGDAVLALASGSFATTVDVPFSVVSLLSKGVSFELAASTPSVYMTVWLALKQACGASVSDTILVHAGSGGIGTAAINVSNALGANVWSTAGNVAKRGYVRSLGVQSVCSTRSTAFSAAFHSGVDLIINSLTSSGMIASSLSCVRTGGRFVELGKRDIWSTRSMKMERPDLTYNLVALDFLPPSHVRKVMTDLSHALALGTARPLASTVHGMNHVSSALRQMSRAAHIGKVIVSNESFAPILDTSSSHWVVTGGTGALGLLTGQHLTQRGIDCVLMLGRTGHIKSMSKGLCGHSCGAEVQILHCDVSCAEDCHLLGGLGVQGVMHAGGVLADSVLSNQTAQSVKQVFAPKVVGLHQLAKTFAMEAMGAQVLFSSVAALLGSAGQTNYAAANAVLDAQAHMWQNAGVSAVSVQWGPWASGGMAVKHAKRMEQMGLYMLSPYEGLFALESIAGRVCGGGGCLDNAMWSSHAQVAVQRFMWDRFLSRMTHVPPLFSNMHDTASHGHGSSIDATRMSNTSASAASGMTLDADVLQQKVKDAVHAVVGHEVSPDDPLMAAGLDSLGAMELRSSLEQSLGIDLPGMLIFDYPSVHAIIEYAETLLGPKQVPLASAAISTGIRTVSEGSVSVHMLSLAARLPTPEHNLCQTSNAGDSIWRVPHMRWDADEDYKDGAPIVPIRFGGFLDGIELFDIPCFGVSRSEACWMDPHQRLLLEVSYECLSLVGKVYGSKTNVFLGISHAEYSNIYAGYGHKSEAHAVTSGSLSVSAGRLSFTYGLQGACAAVDTACSSSLVAAHMSYMGLVLGDVSKGLACGCEVMVMRDTFGSVQRAGMLAPDGRCKTLDASADGYVRAEACIACVLGPLEDGSKQDTVMLRGTAVNQDGRSSALTAPHGPSQQQVMRMSLHSADLDAWNVQVLQMHGTGTPLGDPIEVGAASAVLLSEATKRDFPVHMSGVKSNMGHSEAAAGMAGMVQLAGNLMHKSASAISHLRHLNHHILSMLGSGSDKNNSLAVDLSRQSSSLACGDASVGGVSGFAFQGTNAHALLSHCSGSVGNIDTVSRPGLVMLWQRERCWYVCKLPKLLSRVAFAQGGDISLEGMLNRVQHAFIWQHLFNGRPIAGMGSLIEMCAGTIDVLRSGGKNEKTDSYVMRNLTMPAPIVLDDSTSQTVNVLVQRKNEISVVCGGSSQSKTCLAGTTQWAPSTNHHSEDDVQKHTRVFDTDLSNASPSATYLGYMLPNINEMVSSEDGYVVNPVHLAMCLGLGEWSHLSGLACGADAMRMGTSSYSSAGDWLCLANRGKSSRTEMSRFGAVELNGTLHRKDLSVPLSRMRSSADLSEQVQYTLSWQSVCPVISSAQVLDDMSASSCHVWSGGDADSFVEQKSCLLDHPASLVALSLSTIAVLQDKYNQMSSCDLKLVSKSTTSTSCGVPAPFVGDQGNAMIYGILRACALSGVQSTSLHFGSHDTSNKVDESCLPLSEIHNGGGWCVYVDQSMVETAAMVPCFPHSSQSLSSVAGSWVVTGGTGALGLLTGQHLTQHGIDCVLMLGRTGHIKSMSKGLCGHSCGAEVQILHCDVSCAEDCHLLGGLGVQGVMHAGGVLADSVLSNQTAQSVKQVFAPKVVGLHQLAKTFAMEAMGAQVLFSSVAALLGSAGQTNYAAANAVLDAQAHMWQNAGVSAVSVQWGPWASGGMAVKHAKRMEQMGLYMLSPYEGLFALESIAGRVCGGGGCLDNAMWSSHAQVAVQRFMWDRFLSRMTHVPPLFSNMHDTASHGHGSSIDATRMSNTSASAASGMTLDADVLQQKVKDAVHAVVGHEVSPDDPLMAAGLDSLGAMELRSSLEQSLGIDLPGMLIFDYPSVHAIIEYAETLLGPKQVPLASAAISTGIRTVSEGSVSVHMLSLAARLPTPEHNLCQTSNAGDSIWRVPHMRWDADEDYKDGAPIVPIRFGGFLDGIELFDIPCFGVSRSEACWMDPHQRLLLEVSYEALHSMESDSSSSWMHQKQRMGVMVGTQHVEYSNIYAGYGHKSEVHAVTSGSLSVSAGRLSFTYGLQGACAAVDTACSSSLVAAHMSYMGLVLGQLSKGLVCGVDLQISRDTFGSIQRAGMLAPDGRCKTLDASADGYVRAEACIACVLGPLEDGSKQDTVMLRGTAVNQDGRSSALTAPHGPSQQQVMRMSLHSADLDAWNVQVLQMHGTGTPLGDPIEVGAASAVLLSEATKRDFPVHMSGVKSNMGHSEAAAGMAGMVQLAGNLMHKSASAISHLRHLNHHILSMLGSGSDKNNSLAVDLSRQSSSLACGDASVGGVSGFAFQGTNAHALLSHCSGSVGNIDTVSRPGLVMLWQRERCWYTVDFDLMVSCAPARVLPNSCIFTCKMYHPAMAYLWDHVISGQALLPGAAFMELGYSSIASALRDSGLACEYSMCDSVIASPLSLEDLGENMVNSLYCTAELQLDTGGLTLSSENTGRSQKRLHVHGKVQMQQAKDKRVNGDIERTGFSREVVRSKSRTLVNGAYLYPFFAAHGLQYGPSFALLSSVWLGSNEVHQPQFDIAVGNVENVLPTEDRGFKLCPAVLDASLQVGAARGMCSVVSSAGQNDGESSTFVPAGFHALHGSGCMRDYSYHALSVYDSASSTATQKETHYRVSGTSHNFDLCINGLIAKSLKANASDQKKAVRFMPDSVQYRLQWQVQTSGLSASSTFGCHNQFAFQEHCSKGTLHEARLCTEAIGAVQVMSQIRSQSMSFSSRGGVSVGADVVGNSQLQASLLWGIVKSVVASGSVFLSVRDTCAASETQKGSVPCHFSTWDAKTEADMASKHSGNVLKGGAYYDARLLNVPELPMTRARYQIKPHPRGSLSNMVVEFAREDTVQKEGFLSILVHSVGINFRDVLNVLGAYPGDPGPPGADCSGVVHSCCTSTNDGTELLVGDAVLALASGSFATTVDVPFSVVSLLSKGVSFELAASTPSVYMTVWLALKQACGASVSDTILVHAGSGGIGTAAINVSNALGANVWSTAGNVAKRGYVRSLGVQSVCSTRSTAFSAAFHSGVDLIINSLTSSGMIASSLSCVRTGGRFVELGKRDIWSTRSMKMERPDLTYNLVALDFLPPSHVRKVMTDLSHALALGTARPLASTVHGMNHVSSALRQMSRAAHIGKVIVSNESFAPILDTSSSHWVVTGGTGALGLLTGQHLTQRGIDCVLMLGRTGHIKSMSKGLCGHSCGAEVQILHCDVSCAEDCHLLGGLGVQGVMHAGGVLADSVLSNQTAQSVKQVFAPKVVGLHQLAKTFAMEAMGAQVLFSSVAALLGSAGQTNYAAANAVLDAQAHMWQNAGVSAVSVQWGPWASGGMAVKHAKRMEQMGLYMLSPYEGLFALQSIAGRVCGGGGCLDNAMWSSHAQVAVQRFMWDRFLSRMTHVPPLFSNMHDTASHGHGSSIDATRMSNTSASAASGMTLDADVLQQKVKEAVHAVVGHEVSPDDPLMAAGLDSLGAMELRSSLEQSLGIDLPGMLIFDYPSVHAIIEYAEDCFSLNDEVVASCDEAISGSAVIDGICVSVGNLWCSRDFADVASCSDTICRVPLSRWDNDLPFLLNESFISGRFFGFLEHVECFDKDAFSLLEMEASIMDPQQRLLLSASFESLSVWKEYRRGLCGVYVGVGPNEYGSVSSPFCEQGVYTATSEAISVASGRISFTFGLQGPCMTIDTACSASLVATHLSVQGIKVGESSSSVSGGALVIVKESCQRLQKAGMLSIDGRCKTLDASADGYVRGEGCSLVCIEGSQSRSSANLLLAGSAVNQDGRSSSLTAPNGPSQQRVILKALQSAGKDKSSVALVQMHGTGTSLGDPIELSAANTAINSSDVKDLSEHSDPISFFTVKSSIGHSEVAAGVMAIAHSVTSLEMRKYLPFTHLRNLNPHIIDILKHSQGQRSPYFGMQNANISVSHAHLSDKLCGISSFAFQGTNAHVSMMIPSGDTMKGKKVNSLLRKDERCSVLPMWKRMTGSTLNDGSGSTSIQCLLNGSQLSELVYSSSPEALIVSEFATVEFTVESTNLVARSSPFFVRELVMTRSVSAHRDQLKASTLLVLDASIWTKSGLINILIGDECVSTSEIQKSFERAKKTSSKGAKRLEAGHQKAMGEVYYKRDGEGYMCHPSILHAGCSYLGQTFDPSDRNPAAAHFASCESIWIVGGSSNLVQLECYTNDDGTASLCLREDETCIGVLTGIQSPKQHNVDLQTVPISSSTRVERKALVEEISQLEVGTKEDTLQEIINIVREILQCDDIDPEETFFDAGIDSLTSLQLRATLQDKLKVQLPGTLINDYPTARSLCEMLTTSKQYKAIYLPPLYDENVEQFRQIPPCLPRWYQLLMWPSKKLFEAKDGVSFPLQDGVYRIQPLQTSNGPVRYAACSTVDINVAWTRMRSTYFFKGGIDEQKLMKSLSPVLDAFPTLTSRLVERKGDLYYEYGGSNAHVEVRTGRATQWTPQDYIGMVIPGIWKLTIAVWLWQFLYCNIGVAMFLAWRAYTSLFGSPLMRIRITHIVKERKRKSSFWSPFRRIAESDSVRQSDISGTYVTVDWMHSVADGGTMGRFMSLWAMSFRNEPLLVSHPGPLHALNPTQKELFTRLWLNESPVPRLYRPLKGVGLSYMRFLIPSAMIEQVQSRCLHTARASDVVVAYMWQKQREYTKHSERSGYPKITFLEDLRQHIPQLQPFAGNLIRFLPPLVPDVGPEEDDEGSHVPSVSDLIFDHRKKEHFTMADLERTGGLPGIPCCWSALHELINTDNSPMIMVNDLMPFDAPIRFDDQNIGIVPAEASGWRPDIPVLSEGILDCFSDIPNWQIWLTRGPDGVVVSLFSMP</sequence>
<feature type="domain" description="Carrier" evidence="6">
    <location>
        <begin position="5711"/>
        <end position="5786"/>
    </location>
</feature>
<dbReference type="PROSITE" id="PS00012">
    <property type="entry name" value="PHOSPHOPANTETHEINE"/>
    <property type="match status" value="5"/>
</dbReference>
<dbReference type="Pfam" id="PF02801">
    <property type="entry name" value="Ketoacyl-synt_C"/>
    <property type="match status" value="4"/>
</dbReference>
<evidence type="ECO:0000256" key="1">
    <source>
        <dbReference type="ARBA" id="ARBA00022450"/>
    </source>
</evidence>
<feature type="domain" description="Carrier" evidence="6">
    <location>
        <begin position="3261"/>
        <end position="3336"/>
    </location>
</feature>
<dbReference type="InterPro" id="IPR023213">
    <property type="entry name" value="CAT-like_dom_sf"/>
</dbReference>
<dbReference type="OrthoDB" id="515324at2759"/>
<evidence type="ECO:0000256" key="4">
    <source>
        <dbReference type="ARBA" id="ARBA00023268"/>
    </source>
</evidence>
<dbReference type="SUPFAM" id="SSF53901">
    <property type="entry name" value="Thiolase-like"/>
    <property type="match status" value="4"/>
</dbReference>
<feature type="active site" description="Proton acceptor; for dehydratase activity" evidence="5">
    <location>
        <position position="942"/>
    </location>
</feature>
<evidence type="ECO:0000256" key="5">
    <source>
        <dbReference type="PROSITE-ProRule" id="PRU01363"/>
    </source>
</evidence>
<feature type="region of interest" description="C-terminal hotdog fold" evidence="5">
    <location>
        <begin position="1062"/>
        <end position="1231"/>
    </location>
</feature>
<feature type="domain" description="Ketosynthase family 3 (KS3)" evidence="7">
    <location>
        <begin position="4992"/>
        <end position="5422"/>
    </location>
</feature>
<dbReference type="Gene3D" id="3.40.47.10">
    <property type="match status" value="4"/>
</dbReference>
<feature type="region of interest" description="N-terminal hotdog fold" evidence="5">
    <location>
        <begin position="3817"/>
        <end position="3948"/>
    </location>
</feature>
<dbReference type="SUPFAM" id="SSF50129">
    <property type="entry name" value="GroES-like"/>
    <property type="match status" value="2"/>
</dbReference>
<dbReference type="GO" id="GO:0031177">
    <property type="term" value="F:phosphopantetheine binding"/>
    <property type="evidence" value="ECO:0007669"/>
    <property type="project" value="InterPro"/>
</dbReference>
<dbReference type="InterPro" id="IPR036291">
    <property type="entry name" value="NAD(P)-bd_dom_sf"/>
</dbReference>
<dbReference type="PANTHER" id="PTHR43775:SF37">
    <property type="entry name" value="SI:DKEY-61P9.11"/>
    <property type="match status" value="1"/>
</dbReference>
<organism evidence="9 10">
    <name type="scientific">Chloropicon primus</name>
    <dbReference type="NCBI Taxonomy" id="1764295"/>
    <lineage>
        <taxon>Eukaryota</taxon>
        <taxon>Viridiplantae</taxon>
        <taxon>Chlorophyta</taxon>
        <taxon>Chloropicophyceae</taxon>
        <taxon>Chloropicales</taxon>
        <taxon>Chloropicaceae</taxon>
        <taxon>Chloropicon</taxon>
    </lineage>
</organism>
<dbReference type="InterPro" id="IPR014031">
    <property type="entry name" value="Ketoacyl_synth_C"/>
</dbReference>
<dbReference type="InterPro" id="IPR020841">
    <property type="entry name" value="PKS_Beta-ketoAc_synthase_dom"/>
</dbReference>
<feature type="domain" description="PKS/mFAS DH" evidence="8">
    <location>
        <begin position="909"/>
        <end position="1231"/>
    </location>
</feature>
<dbReference type="Gene3D" id="1.10.1200.10">
    <property type="entry name" value="ACP-like"/>
    <property type="match status" value="5"/>
</dbReference>
<dbReference type="InterPro" id="IPR013968">
    <property type="entry name" value="PKS_KR"/>
</dbReference>
<keyword evidence="3" id="KW-0808">Transferase</keyword>
<accession>A0A5B8ML95</accession>
<dbReference type="EMBL" id="CP031036">
    <property type="protein sequence ID" value="QDZ20180.1"/>
    <property type="molecule type" value="Genomic_DNA"/>
</dbReference>
<dbReference type="PROSITE" id="PS52004">
    <property type="entry name" value="KS3_2"/>
    <property type="match status" value="4"/>
</dbReference>
<dbReference type="STRING" id="1764295.A0A5B8ML95"/>
<evidence type="ECO:0000259" key="8">
    <source>
        <dbReference type="PROSITE" id="PS52019"/>
    </source>
</evidence>
<evidence type="ECO:0000259" key="6">
    <source>
        <dbReference type="PROSITE" id="PS50075"/>
    </source>
</evidence>
<dbReference type="InterPro" id="IPR049900">
    <property type="entry name" value="PKS_mFAS_DH"/>
</dbReference>
<keyword evidence="10" id="KW-1185">Reference proteome</keyword>
<dbReference type="Gene3D" id="3.10.129.110">
    <property type="entry name" value="Polyketide synthase dehydratase"/>
    <property type="match status" value="2"/>
</dbReference>
<dbReference type="PROSITE" id="PS50075">
    <property type="entry name" value="CARRIER"/>
    <property type="match status" value="5"/>
</dbReference>
<dbReference type="InterPro" id="IPR049551">
    <property type="entry name" value="PKS_DH_C"/>
</dbReference>
<evidence type="ECO:0000313" key="9">
    <source>
        <dbReference type="EMBL" id="QDZ20180.1"/>
    </source>
</evidence>
<evidence type="ECO:0000313" key="10">
    <source>
        <dbReference type="Proteomes" id="UP000316726"/>
    </source>
</evidence>
<dbReference type="Gene3D" id="3.10.129.10">
    <property type="entry name" value="Hotdog Thioesterase"/>
    <property type="match status" value="1"/>
</dbReference>
<dbReference type="InterPro" id="IPR014030">
    <property type="entry name" value="Ketoacyl_synth_N"/>
</dbReference>
<dbReference type="InterPro" id="IPR042104">
    <property type="entry name" value="PKS_dehydratase_sf"/>
</dbReference>
<feature type="domain" description="Carrier" evidence="6">
    <location>
        <begin position="353"/>
        <end position="428"/>
    </location>
</feature>
<dbReference type="GO" id="GO:0004312">
    <property type="term" value="F:fatty acid synthase activity"/>
    <property type="evidence" value="ECO:0007669"/>
    <property type="project" value="TreeGrafter"/>
</dbReference>
<proteinExistence type="predicted"/>
<dbReference type="InterPro" id="IPR020843">
    <property type="entry name" value="ER"/>
</dbReference>
<dbReference type="Pfam" id="PF14765">
    <property type="entry name" value="PS-DH"/>
    <property type="match status" value="2"/>
</dbReference>
<protein>
    <submittedName>
        <fullName evidence="9">Polyketide synthase</fullName>
    </submittedName>
</protein>
<dbReference type="InterPro" id="IPR036736">
    <property type="entry name" value="ACP-like_sf"/>
</dbReference>
<dbReference type="InterPro" id="IPR009081">
    <property type="entry name" value="PP-bd_ACP"/>
</dbReference>
<dbReference type="PROSITE" id="PS52019">
    <property type="entry name" value="PKS_MFAS_DH"/>
    <property type="match status" value="2"/>
</dbReference>
<dbReference type="Gene3D" id="3.30.559.10">
    <property type="entry name" value="Chloramphenicol acetyltransferase-like domain"/>
    <property type="match status" value="1"/>
</dbReference>
<feature type="domain" description="Carrier" evidence="6">
    <location>
        <begin position="2000"/>
        <end position="2075"/>
    </location>
</feature>
<dbReference type="Gene3D" id="3.40.50.720">
    <property type="entry name" value="NAD(P)-binding Rossmann-like Domain"/>
    <property type="match status" value="6"/>
</dbReference>
<dbReference type="InterPro" id="IPR011032">
    <property type="entry name" value="GroES-like_sf"/>
</dbReference>
<feature type="domain" description="Ketosynthase family 3 (KS3)" evidence="7">
    <location>
        <begin position="436"/>
        <end position="878"/>
    </location>
</feature>
<dbReference type="InterPro" id="IPR020806">
    <property type="entry name" value="PKS_PP-bd"/>
</dbReference>
<dbReference type="CDD" id="cd05195">
    <property type="entry name" value="enoyl_red"/>
    <property type="match status" value="2"/>
</dbReference>
<dbReference type="Proteomes" id="UP000316726">
    <property type="component" value="Chromosome 3"/>
</dbReference>
<keyword evidence="4" id="KW-0511">Multifunctional enzyme</keyword>
<dbReference type="Gene3D" id="3.90.180.10">
    <property type="entry name" value="Medium-chain alcohol dehydrogenases, catalytic domain"/>
    <property type="match status" value="2"/>
</dbReference>
<evidence type="ECO:0000259" key="7">
    <source>
        <dbReference type="PROSITE" id="PS52004"/>
    </source>
</evidence>
<feature type="region of interest" description="N-terminal hotdog fold" evidence="5">
    <location>
        <begin position="909"/>
        <end position="1040"/>
    </location>
</feature>
<dbReference type="GO" id="GO:0016491">
    <property type="term" value="F:oxidoreductase activity"/>
    <property type="evidence" value="ECO:0007669"/>
    <property type="project" value="InterPro"/>
</dbReference>
<dbReference type="SMART" id="SM00826">
    <property type="entry name" value="PKS_DH"/>
    <property type="match status" value="1"/>
</dbReference>
<dbReference type="InterPro" id="IPR020807">
    <property type="entry name" value="PKS_DH"/>
</dbReference>
<dbReference type="SMART" id="SM00822">
    <property type="entry name" value="PKS_KR"/>
    <property type="match status" value="4"/>
</dbReference>
<dbReference type="InterPro" id="IPR016039">
    <property type="entry name" value="Thiolase-like"/>
</dbReference>
<feature type="region of interest" description="C-terminal hotdog fold" evidence="5">
    <location>
        <begin position="3970"/>
        <end position="4139"/>
    </location>
</feature>